<dbReference type="eggNOG" id="KOG2101">
    <property type="taxonomic scope" value="Eukaryota"/>
</dbReference>
<dbReference type="SMART" id="SM00312">
    <property type="entry name" value="PX"/>
    <property type="match status" value="1"/>
</dbReference>
<evidence type="ECO:0000256" key="5">
    <source>
        <dbReference type="ARBA" id="ARBA00023121"/>
    </source>
</evidence>
<dbReference type="STRING" id="45351.A7RR59"/>
<evidence type="ECO:0000313" key="9">
    <source>
        <dbReference type="EMBL" id="EDO46056.1"/>
    </source>
</evidence>
<evidence type="ECO:0000259" key="8">
    <source>
        <dbReference type="PROSITE" id="PS50195"/>
    </source>
</evidence>
<dbReference type="GO" id="GO:1901981">
    <property type="term" value="F:phosphatidylinositol phosphate binding"/>
    <property type="evidence" value="ECO:0000318"/>
    <property type="project" value="GO_Central"/>
</dbReference>
<gene>
    <name evidence="9" type="ORF">NEMVEDRAFT_v1g161770</name>
</gene>
<dbReference type="OMA" id="MENFAVH"/>
<dbReference type="GO" id="GO:0015031">
    <property type="term" value="P:protein transport"/>
    <property type="evidence" value="ECO:0007669"/>
    <property type="project" value="UniProtKB-KW"/>
</dbReference>
<protein>
    <recommendedName>
        <fullName evidence="8">PX domain-containing protein</fullName>
    </recommendedName>
</protein>
<evidence type="ECO:0000256" key="4">
    <source>
        <dbReference type="ARBA" id="ARBA00022927"/>
    </source>
</evidence>
<keyword evidence="6" id="KW-0472">Membrane</keyword>
<evidence type="ECO:0000256" key="2">
    <source>
        <dbReference type="ARBA" id="ARBA00010883"/>
    </source>
</evidence>
<keyword evidence="4" id="KW-0653">Protein transport</keyword>
<dbReference type="InterPro" id="IPR036871">
    <property type="entry name" value="PX_dom_sf"/>
</dbReference>
<dbReference type="PhylomeDB" id="A7RR59"/>
<dbReference type="PANTHER" id="PTHR15813:SF9">
    <property type="entry name" value="PX DOMAIN-CONTAINING PROTEIN"/>
    <property type="match status" value="1"/>
</dbReference>
<dbReference type="KEGG" id="nve:5518204"/>
<proteinExistence type="inferred from homology"/>
<dbReference type="SUPFAM" id="SSF64268">
    <property type="entry name" value="PX domain"/>
    <property type="match status" value="1"/>
</dbReference>
<comment type="similarity">
    <text evidence="2">Belongs to the sorting nexin family.</text>
</comment>
<dbReference type="Proteomes" id="UP000001593">
    <property type="component" value="Unassembled WGS sequence"/>
</dbReference>
<dbReference type="PANTHER" id="PTHR15813">
    <property type="entry name" value="SORTING NEXIN-22 AND 24"/>
    <property type="match status" value="1"/>
</dbReference>
<reference evidence="9 10" key="1">
    <citation type="journal article" date="2007" name="Science">
        <title>Sea anemone genome reveals ancestral eumetazoan gene repertoire and genomic organization.</title>
        <authorList>
            <person name="Putnam N.H."/>
            <person name="Srivastava M."/>
            <person name="Hellsten U."/>
            <person name="Dirks B."/>
            <person name="Chapman J."/>
            <person name="Salamov A."/>
            <person name="Terry A."/>
            <person name="Shapiro H."/>
            <person name="Lindquist E."/>
            <person name="Kapitonov V.V."/>
            <person name="Jurka J."/>
            <person name="Genikhovich G."/>
            <person name="Grigoriev I.V."/>
            <person name="Lucas S.M."/>
            <person name="Steele R.E."/>
            <person name="Finnerty J.R."/>
            <person name="Technau U."/>
            <person name="Martindale M.Q."/>
            <person name="Rokhsar D.S."/>
        </authorList>
    </citation>
    <scope>NUCLEOTIDE SEQUENCE [LARGE SCALE GENOMIC DNA]</scope>
    <source>
        <strain evidence="10">CH2 X CH6</strain>
    </source>
</reference>
<organism evidence="9 10">
    <name type="scientific">Nematostella vectensis</name>
    <name type="common">Starlet sea anemone</name>
    <dbReference type="NCBI Taxonomy" id="45351"/>
    <lineage>
        <taxon>Eukaryota</taxon>
        <taxon>Metazoa</taxon>
        <taxon>Cnidaria</taxon>
        <taxon>Anthozoa</taxon>
        <taxon>Hexacorallia</taxon>
        <taxon>Actiniaria</taxon>
        <taxon>Edwardsiidae</taxon>
        <taxon>Nematostella</taxon>
    </lineage>
</organism>
<dbReference type="InterPro" id="IPR052467">
    <property type="entry name" value="Sorting_nexin_PX-domain"/>
</dbReference>
<evidence type="ECO:0000256" key="7">
    <source>
        <dbReference type="ARBA" id="ARBA00023329"/>
    </source>
</evidence>
<name>A7RR59_NEMVE</name>
<evidence type="ECO:0000313" key="10">
    <source>
        <dbReference type="Proteomes" id="UP000001593"/>
    </source>
</evidence>
<dbReference type="OrthoDB" id="93876at2759"/>
<dbReference type="Gene3D" id="3.30.1520.10">
    <property type="entry name" value="Phox-like domain"/>
    <property type="match status" value="1"/>
</dbReference>
<keyword evidence="10" id="KW-1185">Reference proteome</keyword>
<feature type="domain" description="PX" evidence="8">
    <location>
        <begin position="1"/>
        <end position="153"/>
    </location>
</feature>
<evidence type="ECO:0000256" key="6">
    <source>
        <dbReference type="ARBA" id="ARBA00023136"/>
    </source>
</evidence>
<dbReference type="InParanoid" id="A7RR59"/>
<comment type="subcellular location">
    <subcellularLocation>
        <location evidence="1">Cytoplasmic vesicle membrane</location>
        <topology evidence="1">Peripheral membrane protein</topology>
        <orientation evidence="1">Cytoplasmic side</orientation>
    </subcellularLocation>
</comment>
<accession>A7RR59</accession>
<evidence type="ECO:0000256" key="3">
    <source>
        <dbReference type="ARBA" id="ARBA00022448"/>
    </source>
</evidence>
<evidence type="ECO:0000256" key="1">
    <source>
        <dbReference type="ARBA" id="ARBA00004180"/>
    </source>
</evidence>
<dbReference type="HOGENOM" id="CLU_117250_1_0_1"/>
<dbReference type="Pfam" id="PF00787">
    <property type="entry name" value="PX"/>
    <property type="match status" value="1"/>
</dbReference>
<keyword evidence="3" id="KW-0813">Transport</keyword>
<dbReference type="EMBL" id="DS469530">
    <property type="protein sequence ID" value="EDO46056.1"/>
    <property type="molecule type" value="Genomic_DNA"/>
</dbReference>
<keyword evidence="5" id="KW-0446">Lipid-binding</keyword>
<keyword evidence="7" id="KW-0968">Cytoplasmic vesicle</keyword>
<dbReference type="InterPro" id="IPR001683">
    <property type="entry name" value="PX_dom"/>
</dbReference>
<dbReference type="PROSITE" id="PS50195">
    <property type="entry name" value="PX"/>
    <property type="match status" value="1"/>
</dbReference>
<sequence>MIRISIPKYRKIRDESGEYTVFEIRVARPGGQAMVERRYSEFSKFNKKLREIIEPPTLPPKTILNKSSRLLEARREGLEYYLQNLIGIYEVYGLLGEFLDMVLPTATPSRSRTSSIDDVDAEVDYVSQPTHQNLLLFTKDLVMEYFGNGENGCMDRNSLPDTVIKGVLDGLYGDQRTAR</sequence>
<dbReference type="GO" id="GO:0030659">
    <property type="term" value="C:cytoplasmic vesicle membrane"/>
    <property type="evidence" value="ECO:0007669"/>
    <property type="project" value="UniProtKB-SubCell"/>
</dbReference>
<dbReference type="AlphaFoldDB" id="A7RR59"/>
<dbReference type="CDD" id="cd06880">
    <property type="entry name" value="PX_SNX22"/>
    <property type="match status" value="1"/>
</dbReference>